<protein>
    <submittedName>
        <fullName evidence="1">YkgJ family cysteine cluster protein</fullName>
    </submittedName>
</protein>
<keyword evidence="2" id="KW-1185">Reference proteome</keyword>
<dbReference type="Pfam" id="PF03692">
    <property type="entry name" value="CxxCxxCC"/>
    <property type="match status" value="1"/>
</dbReference>
<gene>
    <name evidence="1" type="ORF">JFN93_03500</name>
</gene>
<organism evidence="1 2">
    <name type="scientific">Geomesophilobacter sediminis</name>
    <dbReference type="NCBI Taxonomy" id="2798584"/>
    <lineage>
        <taxon>Bacteria</taxon>
        <taxon>Pseudomonadati</taxon>
        <taxon>Thermodesulfobacteriota</taxon>
        <taxon>Desulfuromonadia</taxon>
        <taxon>Geobacterales</taxon>
        <taxon>Geobacteraceae</taxon>
        <taxon>Geomesophilobacter</taxon>
    </lineage>
</organism>
<evidence type="ECO:0000313" key="1">
    <source>
        <dbReference type="EMBL" id="MBJ6723764.1"/>
    </source>
</evidence>
<dbReference type="AlphaFoldDB" id="A0A8J7LTS7"/>
<sequence>MHDIINNYATLLGRVDRWFARCSEQHPEAIACRSGCSFCCRSLFDITILDAYFLKQGFARLQPAVQKAVLDKCRKRVALMQAQWPEFAHPYLLNYRPEEDWEALMPDADETPCVLIGEDGRCLLYEHRPMTCRLHGIPLLELTGEVMHDEWCTMNFVGEDPLQMTDLAAPFEGIFATEVALLVEFTGALLGRRLSEVDTFIPTALLIDFDDPERAGWLKG</sequence>
<comment type="caution">
    <text evidence="1">The sequence shown here is derived from an EMBL/GenBank/DDBJ whole genome shotgun (WGS) entry which is preliminary data.</text>
</comment>
<reference evidence="1" key="1">
    <citation type="submission" date="2020-12" db="EMBL/GenBank/DDBJ databases">
        <title>Geomonas sp. Red875, isolated from river sediment.</title>
        <authorList>
            <person name="Xu Z."/>
            <person name="Zhang Z."/>
            <person name="Masuda Y."/>
            <person name="Itoh H."/>
            <person name="Senoo K."/>
        </authorList>
    </citation>
    <scope>NUCLEOTIDE SEQUENCE</scope>
    <source>
        <strain evidence="1">Red875</strain>
    </source>
</reference>
<dbReference type="Proteomes" id="UP000636888">
    <property type="component" value="Unassembled WGS sequence"/>
</dbReference>
<accession>A0A8J7LTS7</accession>
<dbReference type="InterPro" id="IPR005358">
    <property type="entry name" value="Puta_zinc/iron-chelating_dom"/>
</dbReference>
<evidence type="ECO:0000313" key="2">
    <source>
        <dbReference type="Proteomes" id="UP000636888"/>
    </source>
</evidence>
<name>A0A8J7LTS7_9BACT</name>
<proteinExistence type="predicted"/>
<dbReference type="EMBL" id="JAEMHM010000003">
    <property type="protein sequence ID" value="MBJ6723764.1"/>
    <property type="molecule type" value="Genomic_DNA"/>
</dbReference>